<comment type="caution">
    <text evidence="7">The sequence shown here is derived from an EMBL/GenBank/DDBJ whole genome shotgun (WGS) entry which is preliminary data.</text>
</comment>
<accession>A0ABR4NWC5</accession>
<evidence type="ECO:0000256" key="1">
    <source>
        <dbReference type="ARBA" id="ARBA00004141"/>
    </source>
</evidence>
<name>A0ABR4NWC5_9SACH</name>
<dbReference type="EMBL" id="JBEVYD010000005">
    <property type="protein sequence ID" value="KAL3233035.1"/>
    <property type="molecule type" value="Genomic_DNA"/>
</dbReference>
<feature type="region of interest" description="Disordered" evidence="5">
    <location>
        <begin position="247"/>
        <end position="287"/>
    </location>
</feature>
<keyword evidence="2 6" id="KW-0812">Transmembrane</keyword>
<evidence type="ECO:0000256" key="6">
    <source>
        <dbReference type="SAM" id="Phobius"/>
    </source>
</evidence>
<feature type="compositionally biased region" description="Acidic residues" evidence="5">
    <location>
        <begin position="271"/>
        <end position="280"/>
    </location>
</feature>
<reference evidence="7 8" key="1">
    <citation type="submission" date="2024-05" db="EMBL/GenBank/DDBJ databases">
        <title>Long read based assembly of the Candida bracarensis genome reveals expanded adhesin content.</title>
        <authorList>
            <person name="Marcet-Houben M."/>
            <person name="Ksiezopolska E."/>
            <person name="Gabaldon T."/>
        </authorList>
    </citation>
    <scope>NUCLEOTIDE SEQUENCE [LARGE SCALE GENOMIC DNA]</scope>
    <source>
        <strain evidence="7 8">CBM6</strain>
    </source>
</reference>
<feature type="transmembrane region" description="Helical" evidence="6">
    <location>
        <begin position="12"/>
        <end position="32"/>
    </location>
</feature>
<evidence type="ECO:0000256" key="4">
    <source>
        <dbReference type="ARBA" id="ARBA00023136"/>
    </source>
</evidence>
<feature type="transmembrane region" description="Helical" evidence="6">
    <location>
        <begin position="186"/>
        <end position="202"/>
    </location>
</feature>
<evidence type="ECO:0008006" key="9">
    <source>
        <dbReference type="Google" id="ProtNLM"/>
    </source>
</evidence>
<feature type="transmembrane region" description="Helical" evidence="6">
    <location>
        <begin position="120"/>
        <end position="140"/>
    </location>
</feature>
<evidence type="ECO:0000313" key="8">
    <source>
        <dbReference type="Proteomes" id="UP001623330"/>
    </source>
</evidence>
<sequence>MSLEAPVGLRQFPITKLCMIGSVLIPMGAALLNTKYVFEVIYDPYIKDYGQYWRYITFQLSSVNETDVALIVLLWYQYRHIERLMGSVKYLSALVLLLVYQGIVVTVLHQVYNRMFGDVFQWNQLVSGFYGLVLAIVHFYKQYTPVVYEFDVVLGAPLWSYLLHKKLTSSSEESNKVMKLRFNDQFMVNAFVLILIINQGPWGLVQGFVGWLSGMFLDIGILPGLESWRIPYGRYLIFGSTDRLQQNDESNNTNANDGFVSDNRNQTTTYMDDENDEPGDEPARPLTTQLMDAFRR</sequence>
<dbReference type="Proteomes" id="UP001623330">
    <property type="component" value="Unassembled WGS sequence"/>
</dbReference>
<dbReference type="SUPFAM" id="SSF144091">
    <property type="entry name" value="Rhomboid-like"/>
    <property type="match status" value="1"/>
</dbReference>
<feature type="transmembrane region" description="Helical" evidence="6">
    <location>
        <begin position="88"/>
        <end position="108"/>
    </location>
</feature>
<keyword evidence="8" id="KW-1185">Reference proteome</keyword>
<protein>
    <recommendedName>
        <fullName evidence="9">Derlin</fullName>
    </recommendedName>
</protein>
<evidence type="ECO:0000313" key="7">
    <source>
        <dbReference type="EMBL" id="KAL3233035.1"/>
    </source>
</evidence>
<feature type="compositionally biased region" description="Polar residues" evidence="5">
    <location>
        <begin position="247"/>
        <end position="270"/>
    </location>
</feature>
<feature type="transmembrane region" description="Helical" evidence="6">
    <location>
        <begin position="52"/>
        <end position="76"/>
    </location>
</feature>
<gene>
    <name evidence="7" type="ORF">RNJ44_04951</name>
</gene>
<comment type="subcellular location">
    <subcellularLocation>
        <location evidence="1">Membrane</location>
        <topology evidence="1">Multi-pass membrane protein</topology>
    </subcellularLocation>
</comment>
<keyword evidence="4 6" id="KW-0472">Membrane</keyword>
<evidence type="ECO:0000256" key="2">
    <source>
        <dbReference type="ARBA" id="ARBA00022692"/>
    </source>
</evidence>
<evidence type="ECO:0000256" key="3">
    <source>
        <dbReference type="ARBA" id="ARBA00022989"/>
    </source>
</evidence>
<organism evidence="7 8">
    <name type="scientific">Nakaseomyces bracarensis</name>
    <dbReference type="NCBI Taxonomy" id="273131"/>
    <lineage>
        <taxon>Eukaryota</taxon>
        <taxon>Fungi</taxon>
        <taxon>Dikarya</taxon>
        <taxon>Ascomycota</taxon>
        <taxon>Saccharomycotina</taxon>
        <taxon>Saccharomycetes</taxon>
        <taxon>Saccharomycetales</taxon>
        <taxon>Saccharomycetaceae</taxon>
        <taxon>Nakaseomyces</taxon>
    </lineage>
</organism>
<dbReference type="InterPro" id="IPR035952">
    <property type="entry name" value="Rhomboid-like_sf"/>
</dbReference>
<proteinExistence type="predicted"/>
<keyword evidence="3 6" id="KW-1133">Transmembrane helix</keyword>
<evidence type="ECO:0000256" key="5">
    <source>
        <dbReference type="SAM" id="MobiDB-lite"/>
    </source>
</evidence>